<proteinExistence type="predicted"/>
<protein>
    <submittedName>
        <fullName evidence="1">Uncharacterized protein</fullName>
    </submittedName>
</protein>
<dbReference type="OrthoDB" id="2151913at2"/>
<accession>A0A0K8MGV6</accession>
<name>A0A0K8MGV6_9LACO</name>
<dbReference type="RefSeq" id="WP_061993098.1">
    <property type="nucleotide sequence ID" value="NZ_DF968000.1"/>
</dbReference>
<organism evidence="1 2">
    <name type="scientific">Fructobacillus ficulneus</name>
    <dbReference type="NCBI Taxonomy" id="157463"/>
    <lineage>
        <taxon>Bacteria</taxon>
        <taxon>Bacillati</taxon>
        <taxon>Bacillota</taxon>
        <taxon>Bacilli</taxon>
        <taxon>Lactobacillales</taxon>
        <taxon>Lactobacillaceae</taxon>
        <taxon>Fructobacillus</taxon>
    </lineage>
</organism>
<evidence type="ECO:0000313" key="1">
    <source>
        <dbReference type="EMBL" id="GAO99697.1"/>
    </source>
</evidence>
<dbReference type="EMBL" id="DF968000">
    <property type="protein sequence ID" value="GAO99697.1"/>
    <property type="molecule type" value="Genomic_DNA"/>
</dbReference>
<dbReference type="Proteomes" id="UP000253891">
    <property type="component" value="Unassembled WGS sequence"/>
</dbReference>
<gene>
    <name evidence="1" type="ORF">FFIC_231840</name>
</gene>
<reference evidence="1 2" key="1">
    <citation type="journal article" date="2015" name="BMC Genomics">
        <title>Comparative genomics of Fructobacillus spp. and Leuconostoc spp. reveals niche-specific evolution of Fructobacillus spp.</title>
        <authorList>
            <person name="Endo A."/>
            <person name="Tanizawa Y."/>
            <person name="Tanaka N."/>
            <person name="Maeno S."/>
            <person name="Kumar H."/>
            <person name="Shiwa Y."/>
            <person name="Okada S."/>
            <person name="Yoshikawa H."/>
            <person name="Dicks L."/>
            <person name="Nakagawa J."/>
            <person name="Arita M."/>
        </authorList>
    </citation>
    <scope>NUCLEOTIDE SEQUENCE [LARGE SCALE GENOMIC DNA]</scope>
    <source>
        <strain evidence="1 2">JCM 12225</strain>
    </source>
</reference>
<keyword evidence="2" id="KW-1185">Reference proteome</keyword>
<evidence type="ECO:0000313" key="2">
    <source>
        <dbReference type="Proteomes" id="UP000253891"/>
    </source>
</evidence>
<dbReference type="AlphaFoldDB" id="A0A0K8MGV6"/>
<sequence length="83" mass="9273">MLIIEKIKTKELVSFGPAIDREWADLALPEMDQSPKDLVKAVIEAYDLGELMAQAHTSNPSVLKATVEKDQQSFHLSAHVRID</sequence>